<protein>
    <submittedName>
        <fullName evidence="3">Uncharacterized protein</fullName>
    </submittedName>
</protein>
<feature type="compositionally biased region" description="Basic and acidic residues" evidence="2">
    <location>
        <begin position="190"/>
        <end position="213"/>
    </location>
</feature>
<organism evidence="3 4">
    <name type="scientific">Roseibium suaedae</name>
    <dbReference type="NCBI Taxonomy" id="735517"/>
    <lineage>
        <taxon>Bacteria</taxon>
        <taxon>Pseudomonadati</taxon>
        <taxon>Pseudomonadota</taxon>
        <taxon>Alphaproteobacteria</taxon>
        <taxon>Hyphomicrobiales</taxon>
        <taxon>Stappiaceae</taxon>
        <taxon>Roseibium</taxon>
    </lineage>
</organism>
<name>A0A1M7BMR3_9HYPH</name>
<proteinExistence type="predicted"/>
<keyword evidence="4" id="KW-1185">Reference proteome</keyword>
<dbReference type="EMBL" id="FRBW01000001">
    <property type="protein sequence ID" value="SHL56217.1"/>
    <property type="molecule type" value="Genomic_DNA"/>
</dbReference>
<accession>A0A1M7BMR3</accession>
<feature type="coiled-coil region" evidence="1">
    <location>
        <begin position="139"/>
        <end position="173"/>
    </location>
</feature>
<feature type="region of interest" description="Disordered" evidence="2">
    <location>
        <begin position="174"/>
        <end position="213"/>
    </location>
</feature>
<feature type="compositionally biased region" description="Basic and acidic residues" evidence="2">
    <location>
        <begin position="58"/>
        <end position="79"/>
    </location>
</feature>
<sequence>MEPKRMKATLKAGGLRMIAAGSVLAVLSLPLTLSLTPAAFAEDAGLRSAIVPAGAKKFDGRVPEGVKPEAGREAEKQDDAVPSSEGAADADESEFGPPHRFQLVRNGEDVLRIDRHSGKVGVCKKQNAVWRCSPVPLAEDAYEAEIVSLNGQIDALKQRIAELEAGAREKALDEAARNSLKAPELPSSPKAEDGKSAETEPSLSEKDEQELNKVLDFSEKAMRRFFGLMQDLRRDMEGEPSAR</sequence>
<keyword evidence="1" id="KW-0175">Coiled coil</keyword>
<evidence type="ECO:0000256" key="1">
    <source>
        <dbReference type="SAM" id="Coils"/>
    </source>
</evidence>
<evidence type="ECO:0000313" key="4">
    <source>
        <dbReference type="Proteomes" id="UP000186002"/>
    </source>
</evidence>
<dbReference type="Proteomes" id="UP000186002">
    <property type="component" value="Unassembled WGS sequence"/>
</dbReference>
<evidence type="ECO:0000313" key="3">
    <source>
        <dbReference type="EMBL" id="SHL56217.1"/>
    </source>
</evidence>
<reference evidence="3 4" key="1">
    <citation type="submission" date="2016-11" db="EMBL/GenBank/DDBJ databases">
        <authorList>
            <person name="Jaros S."/>
            <person name="Januszkiewicz K."/>
            <person name="Wedrychowicz H."/>
        </authorList>
    </citation>
    <scope>NUCLEOTIDE SEQUENCE [LARGE SCALE GENOMIC DNA]</scope>
    <source>
        <strain evidence="3 4">DSM 22153</strain>
    </source>
</reference>
<evidence type="ECO:0000256" key="2">
    <source>
        <dbReference type="SAM" id="MobiDB-lite"/>
    </source>
</evidence>
<gene>
    <name evidence="3" type="ORF">SAMN05444272_0897</name>
</gene>
<feature type="region of interest" description="Disordered" evidence="2">
    <location>
        <begin position="58"/>
        <end position="100"/>
    </location>
</feature>
<dbReference type="AlphaFoldDB" id="A0A1M7BMR3"/>
<dbReference type="STRING" id="735517.SAMN05444272_0897"/>